<name>A0A9P7G453_9AGAR</name>
<sequence>MNFIDPASLTDPESTFMSSPSPSPSCDSTQSNPRKRPRTDASSEDRKEARAHRNRIAAQNSRDRRKAQFAYLERRVAELEDENRALRAARGVPPPLPVSVPTPTAEDQHKRENEELRDRIKTLERGWDAVIKALAAQGLPLASPQPATTTVSPPQPTTNTNESTRHLARVATIGAPPMSLQRVDSVSTFSSLPPPSPSTTTSSSSPSTPTTPHPTPTTQTDPDDATMENLFMEILASPLPAPALPHTAAATPGSAAQAAREEEVSVSSVEGVAGGEVGEEVIGSGEVIGEGVNLGMIGGVEGMGAWDTETLEMNRILALLGGSTGGYEHETELEWEMETEQGLSELELEMGWGTLGLGVGVGVF</sequence>
<feature type="domain" description="BZIP" evidence="8">
    <location>
        <begin position="44"/>
        <end position="87"/>
    </location>
</feature>
<keyword evidence="5" id="KW-0539">Nucleus</keyword>
<protein>
    <recommendedName>
        <fullName evidence="6">X-box-binding protein 1</fullName>
    </recommendedName>
</protein>
<keyword evidence="10" id="KW-1185">Reference proteome</keyword>
<reference evidence="9" key="2">
    <citation type="submission" date="2021-10" db="EMBL/GenBank/DDBJ databases">
        <title>Phylogenomics reveals ancestral predisposition of the termite-cultivated fungus Termitomyces towards a domesticated lifestyle.</title>
        <authorList>
            <person name="Auxier B."/>
            <person name="Grum-Grzhimaylo A."/>
            <person name="Cardenas M.E."/>
            <person name="Lodge J.D."/>
            <person name="Laessoe T."/>
            <person name="Pedersen O."/>
            <person name="Smith M.E."/>
            <person name="Kuyper T.W."/>
            <person name="Franco-Molano E.A."/>
            <person name="Baroni T.J."/>
            <person name="Aanen D.K."/>
        </authorList>
    </citation>
    <scope>NUCLEOTIDE SEQUENCE</scope>
    <source>
        <strain evidence="9">AP01</strain>
        <tissue evidence="9">Mycelium</tissue>
    </source>
</reference>
<evidence type="ECO:0000256" key="4">
    <source>
        <dbReference type="ARBA" id="ARBA00023163"/>
    </source>
</evidence>
<feature type="compositionally biased region" description="Low complexity" evidence="7">
    <location>
        <begin position="198"/>
        <end position="208"/>
    </location>
</feature>
<comment type="caution">
    <text evidence="9">The sequence shown here is derived from an EMBL/GenBank/DDBJ whole genome shotgun (WGS) entry which is preliminary data.</text>
</comment>
<keyword evidence="1" id="KW-0832">Ubl conjugation</keyword>
<keyword evidence="4" id="KW-0804">Transcription</keyword>
<dbReference type="SUPFAM" id="SSF57959">
    <property type="entry name" value="Leucine zipper domain"/>
    <property type="match status" value="1"/>
</dbReference>
<dbReference type="GO" id="GO:0005634">
    <property type="term" value="C:nucleus"/>
    <property type="evidence" value="ECO:0007669"/>
    <property type="project" value="TreeGrafter"/>
</dbReference>
<gene>
    <name evidence="9" type="ORF">DXG03_002240</name>
</gene>
<dbReference type="InterPro" id="IPR004827">
    <property type="entry name" value="bZIP"/>
</dbReference>
<dbReference type="GO" id="GO:0000977">
    <property type="term" value="F:RNA polymerase II transcription regulatory region sequence-specific DNA binding"/>
    <property type="evidence" value="ECO:0007669"/>
    <property type="project" value="TreeGrafter"/>
</dbReference>
<dbReference type="PANTHER" id="PTHR46542">
    <property type="entry name" value="X-BOX BINDING PROTEIN 1"/>
    <property type="match status" value="1"/>
</dbReference>
<feature type="region of interest" description="Disordered" evidence="7">
    <location>
        <begin position="141"/>
        <end position="165"/>
    </location>
</feature>
<dbReference type="OrthoDB" id="295274at2759"/>
<dbReference type="SMART" id="SM00338">
    <property type="entry name" value="BRLZ"/>
    <property type="match status" value="1"/>
</dbReference>
<feature type="region of interest" description="Disordered" evidence="7">
    <location>
        <begin position="1"/>
        <end position="65"/>
    </location>
</feature>
<dbReference type="AlphaFoldDB" id="A0A9P7G453"/>
<keyword evidence="2" id="KW-0805">Transcription regulation</keyword>
<dbReference type="InterPro" id="IPR052470">
    <property type="entry name" value="ER_Stress-Reg_TF"/>
</dbReference>
<dbReference type="EMBL" id="JABCKV010000160">
    <property type="protein sequence ID" value="KAG5642756.1"/>
    <property type="molecule type" value="Genomic_DNA"/>
</dbReference>
<dbReference type="Gene3D" id="1.20.5.170">
    <property type="match status" value="1"/>
</dbReference>
<feature type="compositionally biased region" description="Polar residues" evidence="7">
    <location>
        <begin position="145"/>
        <end position="162"/>
    </location>
</feature>
<dbReference type="PROSITE" id="PS50217">
    <property type="entry name" value="BZIP"/>
    <property type="match status" value="1"/>
</dbReference>
<evidence type="ECO:0000259" key="8">
    <source>
        <dbReference type="PROSITE" id="PS50217"/>
    </source>
</evidence>
<evidence type="ECO:0000256" key="5">
    <source>
        <dbReference type="ARBA" id="ARBA00023242"/>
    </source>
</evidence>
<dbReference type="PROSITE" id="PS00036">
    <property type="entry name" value="BZIP_BASIC"/>
    <property type="match status" value="1"/>
</dbReference>
<dbReference type="GO" id="GO:0000981">
    <property type="term" value="F:DNA-binding transcription factor activity, RNA polymerase II-specific"/>
    <property type="evidence" value="ECO:0007669"/>
    <property type="project" value="TreeGrafter"/>
</dbReference>
<evidence type="ECO:0000256" key="2">
    <source>
        <dbReference type="ARBA" id="ARBA00023015"/>
    </source>
</evidence>
<dbReference type="Pfam" id="PF00170">
    <property type="entry name" value="bZIP_1"/>
    <property type="match status" value="1"/>
</dbReference>
<dbReference type="Proteomes" id="UP000775547">
    <property type="component" value="Unassembled WGS sequence"/>
</dbReference>
<dbReference type="CDD" id="cd14812">
    <property type="entry name" value="bZIP_u3"/>
    <property type="match status" value="1"/>
</dbReference>
<evidence type="ECO:0000313" key="10">
    <source>
        <dbReference type="Proteomes" id="UP000775547"/>
    </source>
</evidence>
<feature type="region of interest" description="Disordered" evidence="7">
    <location>
        <begin position="184"/>
        <end position="224"/>
    </location>
</feature>
<reference evidence="9" key="1">
    <citation type="submission" date="2020-07" db="EMBL/GenBank/DDBJ databases">
        <authorList>
            <person name="Nieuwenhuis M."/>
            <person name="Van De Peppel L.J.J."/>
        </authorList>
    </citation>
    <scope>NUCLEOTIDE SEQUENCE</scope>
    <source>
        <strain evidence="9">AP01</strain>
        <tissue evidence="9">Mycelium</tissue>
    </source>
</reference>
<organism evidence="9 10">
    <name type="scientific">Asterophora parasitica</name>
    <dbReference type="NCBI Taxonomy" id="117018"/>
    <lineage>
        <taxon>Eukaryota</taxon>
        <taxon>Fungi</taxon>
        <taxon>Dikarya</taxon>
        <taxon>Basidiomycota</taxon>
        <taxon>Agaricomycotina</taxon>
        <taxon>Agaricomycetes</taxon>
        <taxon>Agaricomycetidae</taxon>
        <taxon>Agaricales</taxon>
        <taxon>Tricholomatineae</taxon>
        <taxon>Lyophyllaceae</taxon>
        <taxon>Asterophora</taxon>
    </lineage>
</organism>
<keyword evidence="3" id="KW-0238">DNA-binding</keyword>
<feature type="compositionally biased region" description="Basic and acidic residues" evidence="7">
    <location>
        <begin position="38"/>
        <end position="48"/>
    </location>
</feature>
<evidence type="ECO:0000256" key="6">
    <source>
        <dbReference type="ARBA" id="ARBA00040165"/>
    </source>
</evidence>
<proteinExistence type="predicted"/>
<evidence type="ECO:0000313" key="9">
    <source>
        <dbReference type="EMBL" id="KAG5642756.1"/>
    </source>
</evidence>
<dbReference type="InterPro" id="IPR046347">
    <property type="entry name" value="bZIP_sf"/>
</dbReference>
<accession>A0A9P7G453</accession>
<evidence type="ECO:0000256" key="1">
    <source>
        <dbReference type="ARBA" id="ARBA00022843"/>
    </source>
</evidence>
<feature type="region of interest" description="Disordered" evidence="7">
    <location>
        <begin position="86"/>
        <end position="114"/>
    </location>
</feature>
<dbReference type="PANTHER" id="PTHR46542:SF1">
    <property type="entry name" value="X-BOX BINDING PROTEIN 1"/>
    <property type="match status" value="1"/>
</dbReference>
<evidence type="ECO:0000256" key="7">
    <source>
        <dbReference type="SAM" id="MobiDB-lite"/>
    </source>
</evidence>
<evidence type="ECO:0000256" key="3">
    <source>
        <dbReference type="ARBA" id="ARBA00023125"/>
    </source>
</evidence>